<dbReference type="InterPro" id="IPR001789">
    <property type="entry name" value="Sig_transdc_resp-reg_receiver"/>
</dbReference>
<dbReference type="EMBL" id="RBIG01000003">
    <property type="protein sequence ID" value="RKQ68475.1"/>
    <property type="molecule type" value="Genomic_DNA"/>
</dbReference>
<dbReference type="Pfam" id="PF00486">
    <property type="entry name" value="Trans_reg_C"/>
    <property type="match status" value="1"/>
</dbReference>
<dbReference type="PROSITE" id="PS51755">
    <property type="entry name" value="OMPR_PHOB"/>
    <property type="match status" value="1"/>
</dbReference>
<name>A0A420WBZ5_9PROT</name>
<evidence type="ECO:0000313" key="10">
    <source>
        <dbReference type="EMBL" id="RKQ68475.1"/>
    </source>
</evidence>
<dbReference type="PANTHER" id="PTHR48111">
    <property type="entry name" value="REGULATOR OF RPOS"/>
    <property type="match status" value="1"/>
</dbReference>
<dbReference type="PANTHER" id="PTHR48111:SF4">
    <property type="entry name" value="DNA-BINDING DUAL TRANSCRIPTIONAL REGULATOR OMPR"/>
    <property type="match status" value="1"/>
</dbReference>
<feature type="modified residue" description="4-aspartylphosphate" evidence="6">
    <location>
        <position position="56"/>
    </location>
</feature>
<evidence type="ECO:0000259" key="9">
    <source>
        <dbReference type="PROSITE" id="PS51755"/>
    </source>
</evidence>
<dbReference type="RefSeq" id="WP_121221142.1">
    <property type="nucleotide sequence ID" value="NZ_RBIG01000003.1"/>
</dbReference>
<dbReference type="Gene3D" id="1.10.10.10">
    <property type="entry name" value="Winged helix-like DNA-binding domain superfamily/Winged helix DNA-binding domain"/>
    <property type="match status" value="1"/>
</dbReference>
<dbReference type="Gene3D" id="3.40.50.2300">
    <property type="match status" value="1"/>
</dbReference>
<dbReference type="InterPro" id="IPR011006">
    <property type="entry name" value="CheY-like_superfamily"/>
</dbReference>
<evidence type="ECO:0000256" key="2">
    <source>
        <dbReference type="ARBA" id="ARBA00023012"/>
    </source>
</evidence>
<dbReference type="GO" id="GO:0032993">
    <property type="term" value="C:protein-DNA complex"/>
    <property type="evidence" value="ECO:0007669"/>
    <property type="project" value="TreeGrafter"/>
</dbReference>
<evidence type="ECO:0000256" key="5">
    <source>
        <dbReference type="ARBA" id="ARBA00023163"/>
    </source>
</evidence>
<keyword evidence="4 7" id="KW-0238">DNA-binding</keyword>
<dbReference type="Pfam" id="PF00072">
    <property type="entry name" value="Response_reg"/>
    <property type="match status" value="1"/>
</dbReference>
<keyword evidence="5" id="KW-0804">Transcription</keyword>
<keyword evidence="1 6" id="KW-0597">Phosphoprotein</keyword>
<dbReference type="CDD" id="cd17574">
    <property type="entry name" value="REC_OmpR"/>
    <property type="match status" value="1"/>
</dbReference>
<feature type="domain" description="OmpR/PhoB-type" evidence="9">
    <location>
        <begin position="137"/>
        <end position="233"/>
    </location>
</feature>
<sequence length="234" mass="25784">MSAAPPHILVVDDDGRLRDLLRRYLSENGFLVSTAADSAEARAKLESFSFDLLVLDVMMPGESGLDLTQDLRRADAQTGAVPILMLTAMAEAEDRIHGLERGADDYLTKPFEPRELLLRIRTILRRVNGAAPARAVGAPVLLGGLLFDAERLELRGPGRTVRLTEAEAALLRALAENPGATLTRDDLAQRLDLTGNPRTVDVQVTRLRRKIEPDPRFPRYLQTVRGKGYALLPD</sequence>
<dbReference type="PROSITE" id="PS50110">
    <property type="entry name" value="RESPONSE_REGULATORY"/>
    <property type="match status" value="1"/>
</dbReference>
<dbReference type="SMART" id="SM00448">
    <property type="entry name" value="REC"/>
    <property type="match status" value="1"/>
</dbReference>
<keyword evidence="3" id="KW-0805">Transcription regulation</keyword>
<dbReference type="GO" id="GO:0005829">
    <property type="term" value="C:cytosol"/>
    <property type="evidence" value="ECO:0007669"/>
    <property type="project" value="TreeGrafter"/>
</dbReference>
<dbReference type="GO" id="GO:0006355">
    <property type="term" value="P:regulation of DNA-templated transcription"/>
    <property type="evidence" value="ECO:0007669"/>
    <property type="project" value="InterPro"/>
</dbReference>
<dbReference type="Gene3D" id="6.10.250.690">
    <property type="match status" value="1"/>
</dbReference>
<dbReference type="Proteomes" id="UP000277424">
    <property type="component" value="Unassembled WGS sequence"/>
</dbReference>
<dbReference type="AlphaFoldDB" id="A0A420WBZ5"/>
<dbReference type="InterPro" id="IPR039420">
    <property type="entry name" value="WalR-like"/>
</dbReference>
<accession>A0A420WBZ5</accession>
<dbReference type="GO" id="GO:0000156">
    <property type="term" value="F:phosphorelay response regulator activity"/>
    <property type="evidence" value="ECO:0007669"/>
    <property type="project" value="TreeGrafter"/>
</dbReference>
<dbReference type="InterPro" id="IPR001867">
    <property type="entry name" value="OmpR/PhoB-type_DNA-bd"/>
</dbReference>
<evidence type="ECO:0000259" key="8">
    <source>
        <dbReference type="PROSITE" id="PS50110"/>
    </source>
</evidence>
<proteinExistence type="predicted"/>
<evidence type="ECO:0000256" key="4">
    <source>
        <dbReference type="ARBA" id="ARBA00023125"/>
    </source>
</evidence>
<dbReference type="FunFam" id="3.40.50.2300:FF:000001">
    <property type="entry name" value="DNA-binding response regulator PhoB"/>
    <property type="match status" value="1"/>
</dbReference>
<evidence type="ECO:0000256" key="7">
    <source>
        <dbReference type="PROSITE-ProRule" id="PRU01091"/>
    </source>
</evidence>
<dbReference type="GO" id="GO:0000976">
    <property type="term" value="F:transcription cis-regulatory region binding"/>
    <property type="evidence" value="ECO:0007669"/>
    <property type="project" value="TreeGrafter"/>
</dbReference>
<organism evidence="10 11">
    <name type="scientific">Oceanibaculum indicum</name>
    <dbReference type="NCBI Taxonomy" id="526216"/>
    <lineage>
        <taxon>Bacteria</taxon>
        <taxon>Pseudomonadati</taxon>
        <taxon>Pseudomonadota</taxon>
        <taxon>Alphaproteobacteria</taxon>
        <taxon>Rhodospirillales</taxon>
        <taxon>Oceanibaculaceae</taxon>
        <taxon>Oceanibaculum</taxon>
    </lineage>
</organism>
<dbReference type="CDD" id="cd00383">
    <property type="entry name" value="trans_reg_C"/>
    <property type="match status" value="1"/>
</dbReference>
<feature type="domain" description="Response regulatory" evidence="8">
    <location>
        <begin position="7"/>
        <end position="124"/>
    </location>
</feature>
<dbReference type="OrthoDB" id="9784252at2"/>
<dbReference type="SUPFAM" id="SSF52172">
    <property type="entry name" value="CheY-like"/>
    <property type="match status" value="1"/>
</dbReference>
<comment type="caution">
    <text evidence="10">The sequence shown here is derived from an EMBL/GenBank/DDBJ whole genome shotgun (WGS) entry which is preliminary data.</text>
</comment>
<dbReference type="SUPFAM" id="SSF46894">
    <property type="entry name" value="C-terminal effector domain of the bipartite response regulators"/>
    <property type="match status" value="1"/>
</dbReference>
<feature type="DNA-binding region" description="OmpR/PhoB-type" evidence="7">
    <location>
        <begin position="137"/>
        <end position="233"/>
    </location>
</feature>
<keyword evidence="2" id="KW-0902">Two-component regulatory system</keyword>
<evidence type="ECO:0000256" key="3">
    <source>
        <dbReference type="ARBA" id="ARBA00023015"/>
    </source>
</evidence>
<dbReference type="InterPro" id="IPR016032">
    <property type="entry name" value="Sig_transdc_resp-reg_C-effctor"/>
</dbReference>
<reference evidence="10 11" key="1">
    <citation type="submission" date="2018-10" db="EMBL/GenBank/DDBJ databases">
        <title>Comparative analysis of microorganisms from saline springs in Andes Mountain Range, Colombia.</title>
        <authorList>
            <person name="Rubin E."/>
        </authorList>
    </citation>
    <scope>NUCLEOTIDE SEQUENCE [LARGE SCALE GENOMIC DNA]</scope>
    <source>
        <strain evidence="10 11">USBA 36</strain>
    </source>
</reference>
<dbReference type="SMART" id="SM00862">
    <property type="entry name" value="Trans_reg_C"/>
    <property type="match status" value="1"/>
</dbReference>
<evidence type="ECO:0000313" key="11">
    <source>
        <dbReference type="Proteomes" id="UP000277424"/>
    </source>
</evidence>
<evidence type="ECO:0000256" key="1">
    <source>
        <dbReference type="ARBA" id="ARBA00022553"/>
    </source>
</evidence>
<dbReference type="InterPro" id="IPR036388">
    <property type="entry name" value="WH-like_DNA-bd_sf"/>
</dbReference>
<protein>
    <submittedName>
        <fullName evidence="10">Two-component system phosphate regulon response regulator OmpR</fullName>
    </submittedName>
</protein>
<evidence type="ECO:0000256" key="6">
    <source>
        <dbReference type="PROSITE-ProRule" id="PRU00169"/>
    </source>
</evidence>
<gene>
    <name evidence="10" type="ORF">BCL74_2955</name>
</gene>